<feature type="repeat" description="ANK" evidence="3">
    <location>
        <begin position="175"/>
        <end position="208"/>
    </location>
</feature>
<keyword evidence="1" id="KW-0677">Repeat</keyword>
<dbReference type="PROSITE" id="PS50088">
    <property type="entry name" value="ANK_REPEAT"/>
    <property type="match status" value="4"/>
</dbReference>
<evidence type="ECO:0000313" key="5">
    <source>
        <dbReference type="Proteomes" id="UP000521943"/>
    </source>
</evidence>
<name>A0A8H6MFP8_9AGAR</name>
<protein>
    <submittedName>
        <fullName evidence="4">Ankyrin repeat-containing domain protein</fullName>
    </submittedName>
</protein>
<accession>A0A8H6MFP8</accession>
<dbReference type="SMART" id="SM00248">
    <property type="entry name" value="ANK"/>
    <property type="match status" value="7"/>
</dbReference>
<dbReference type="InterPro" id="IPR051165">
    <property type="entry name" value="Multifunctional_ANK_Repeat"/>
</dbReference>
<keyword evidence="5" id="KW-1185">Reference proteome</keyword>
<dbReference type="SUPFAM" id="SSF48403">
    <property type="entry name" value="Ankyrin repeat"/>
    <property type="match status" value="2"/>
</dbReference>
<feature type="repeat" description="ANK" evidence="3">
    <location>
        <begin position="39"/>
        <end position="72"/>
    </location>
</feature>
<dbReference type="InterPro" id="IPR002110">
    <property type="entry name" value="Ankyrin_rpt"/>
</dbReference>
<feature type="repeat" description="ANK" evidence="3">
    <location>
        <begin position="107"/>
        <end position="140"/>
    </location>
</feature>
<evidence type="ECO:0000256" key="1">
    <source>
        <dbReference type="ARBA" id="ARBA00022737"/>
    </source>
</evidence>
<dbReference type="Pfam" id="PF13637">
    <property type="entry name" value="Ank_4"/>
    <property type="match status" value="1"/>
</dbReference>
<reference evidence="4 5" key="1">
    <citation type="submission" date="2020-07" db="EMBL/GenBank/DDBJ databases">
        <title>Comparative genomics of pyrophilous fungi reveals a link between fire events and developmental genes.</title>
        <authorList>
            <consortium name="DOE Joint Genome Institute"/>
            <person name="Steindorff A.S."/>
            <person name="Carver A."/>
            <person name="Calhoun S."/>
            <person name="Stillman K."/>
            <person name="Liu H."/>
            <person name="Lipzen A."/>
            <person name="Pangilinan J."/>
            <person name="Labutti K."/>
            <person name="Bruns T.D."/>
            <person name="Grigoriev I.V."/>
        </authorList>
    </citation>
    <scope>NUCLEOTIDE SEQUENCE [LARGE SCALE GENOMIC DNA]</scope>
    <source>
        <strain evidence="4 5">CBS 144469</strain>
    </source>
</reference>
<dbReference type="Proteomes" id="UP000521943">
    <property type="component" value="Unassembled WGS sequence"/>
</dbReference>
<dbReference type="PANTHER" id="PTHR24123">
    <property type="entry name" value="ANKYRIN REPEAT-CONTAINING"/>
    <property type="match status" value="1"/>
</dbReference>
<dbReference type="InterPro" id="IPR036770">
    <property type="entry name" value="Ankyrin_rpt-contain_sf"/>
</dbReference>
<dbReference type="Pfam" id="PF00023">
    <property type="entry name" value="Ank"/>
    <property type="match status" value="1"/>
</dbReference>
<dbReference type="AlphaFoldDB" id="A0A8H6MFP8"/>
<evidence type="ECO:0000256" key="3">
    <source>
        <dbReference type="PROSITE-ProRule" id="PRU00023"/>
    </source>
</evidence>
<dbReference type="Gene3D" id="1.25.40.20">
    <property type="entry name" value="Ankyrin repeat-containing domain"/>
    <property type="match status" value="4"/>
</dbReference>
<keyword evidence="2 3" id="KW-0040">ANK repeat</keyword>
<dbReference type="Pfam" id="PF12796">
    <property type="entry name" value="Ank_2"/>
    <property type="match status" value="2"/>
</dbReference>
<proteinExistence type="predicted"/>
<organism evidence="4 5">
    <name type="scientific">Ephemerocybe angulata</name>
    <dbReference type="NCBI Taxonomy" id="980116"/>
    <lineage>
        <taxon>Eukaryota</taxon>
        <taxon>Fungi</taxon>
        <taxon>Dikarya</taxon>
        <taxon>Basidiomycota</taxon>
        <taxon>Agaricomycotina</taxon>
        <taxon>Agaricomycetes</taxon>
        <taxon>Agaricomycetidae</taxon>
        <taxon>Agaricales</taxon>
        <taxon>Agaricineae</taxon>
        <taxon>Psathyrellaceae</taxon>
        <taxon>Ephemerocybe</taxon>
    </lineage>
</organism>
<gene>
    <name evidence="4" type="ORF">DFP72DRAFT_479966</name>
</gene>
<dbReference type="OrthoDB" id="194358at2759"/>
<dbReference type="PROSITE" id="PS50297">
    <property type="entry name" value="ANK_REP_REGION"/>
    <property type="match status" value="2"/>
</dbReference>
<feature type="repeat" description="ANK" evidence="3">
    <location>
        <begin position="141"/>
        <end position="174"/>
    </location>
</feature>
<evidence type="ECO:0000256" key="2">
    <source>
        <dbReference type="ARBA" id="ARBA00023043"/>
    </source>
</evidence>
<comment type="caution">
    <text evidence="4">The sequence shown here is derived from an EMBL/GenBank/DDBJ whole genome shotgun (WGS) entry which is preliminary data.</text>
</comment>
<sequence length="356" mass="37228">MIKIFTHSRAVALAQEFETVILKILLASPEIDVNAPCPNGQTPLSFAVGRGYEGVAKFLLAAPGINVNALDARTPSKTARHTQMSTKFDPNFTHELYWSLRSDAQSQGQTPLTLAAQDGYEAVVQRLLAMPGIDVNGPDKTGRTPLSFAAENGDEAVVKLLLAAPGIDVNAPDNSGWTPLSFAACGGHEAVVKLFLAAPGIDVNAPNNDGGTPLGSAACGGHETVVKLLLAAPGINVAGGMKALSSAARDAHEAVVKLLLAVPGIDVNAADTSGWTALTWAVFKGEEAIVQDLCAIPQIIVDVADVKRHIENPPDLWRCGAASKDKQEKCLRILEEFVESESKGGRAEDGEGISGG</sequence>
<dbReference type="EMBL" id="JACGCI010000005">
    <property type="protein sequence ID" value="KAF6763641.1"/>
    <property type="molecule type" value="Genomic_DNA"/>
</dbReference>
<dbReference type="PANTHER" id="PTHR24123:SF33">
    <property type="entry name" value="PROTEIN HOS4"/>
    <property type="match status" value="1"/>
</dbReference>
<evidence type="ECO:0000313" key="4">
    <source>
        <dbReference type="EMBL" id="KAF6763641.1"/>
    </source>
</evidence>